<accession>A0A8X6TK23</accession>
<proteinExistence type="predicted"/>
<evidence type="ECO:0000256" key="1">
    <source>
        <dbReference type="SAM" id="MobiDB-lite"/>
    </source>
</evidence>
<evidence type="ECO:0000313" key="2">
    <source>
        <dbReference type="EMBL" id="GFT16345.1"/>
    </source>
</evidence>
<evidence type="ECO:0000313" key="3">
    <source>
        <dbReference type="Proteomes" id="UP000887013"/>
    </source>
</evidence>
<name>A0A8X6TK23_NEPPI</name>
<reference evidence="2" key="1">
    <citation type="submission" date="2020-08" db="EMBL/GenBank/DDBJ databases">
        <title>Multicomponent nature underlies the extraordinary mechanical properties of spider dragline silk.</title>
        <authorList>
            <person name="Kono N."/>
            <person name="Nakamura H."/>
            <person name="Mori M."/>
            <person name="Yoshida Y."/>
            <person name="Ohtoshi R."/>
            <person name="Malay A.D."/>
            <person name="Moran D.A.P."/>
            <person name="Tomita M."/>
            <person name="Numata K."/>
            <person name="Arakawa K."/>
        </authorList>
    </citation>
    <scope>NUCLEOTIDE SEQUENCE</scope>
</reference>
<organism evidence="2 3">
    <name type="scientific">Nephila pilipes</name>
    <name type="common">Giant wood spider</name>
    <name type="synonym">Nephila maculata</name>
    <dbReference type="NCBI Taxonomy" id="299642"/>
    <lineage>
        <taxon>Eukaryota</taxon>
        <taxon>Metazoa</taxon>
        <taxon>Ecdysozoa</taxon>
        <taxon>Arthropoda</taxon>
        <taxon>Chelicerata</taxon>
        <taxon>Arachnida</taxon>
        <taxon>Araneae</taxon>
        <taxon>Araneomorphae</taxon>
        <taxon>Entelegynae</taxon>
        <taxon>Araneoidea</taxon>
        <taxon>Nephilidae</taxon>
        <taxon>Nephila</taxon>
    </lineage>
</organism>
<dbReference type="Proteomes" id="UP000887013">
    <property type="component" value="Unassembled WGS sequence"/>
</dbReference>
<keyword evidence="3" id="KW-1185">Reference proteome</keyword>
<dbReference type="AlphaFoldDB" id="A0A8X6TK23"/>
<feature type="region of interest" description="Disordered" evidence="1">
    <location>
        <begin position="92"/>
        <end position="116"/>
    </location>
</feature>
<comment type="caution">
    <text evidence="2">The sequence shown here is derived from an EMBL/GenBank/DDBJ whole genome shotgun (WGS) entry which is preliminary data.</text>
</comment>
<dbReference type="EMBL" id="BMAW01009913">
    <property type="protein sequence ID" value="GFT16345.1"/>
    <property type="molecule type" value="Genomic_DNA"/>
</dbReference>
<protein>
    <submittedName>
        <fullName evidence="2">Uncharacterized protein</fullName>
    </submittedName>
</protein>
<gene>
    <name evidence="2" type="ORF">NPIL_347481</name>
</gene>
<sequence>MNQLGSGVEVMNTKWIHGYACLIKHPSSYGVMKRAIGMKHSENSVAVLVKKKGCSIENCRKGGYGKKQIKSSFFLGKIMMYKGVRTQAMTQHHKLRSSVSAHPSLDEEGTEESSVCSAAC</sequence>